<protein>
    <submittedName>
        <fullName evidence="3">L-fuconolactonase</fullName>
    </submittedName>
</protein>
<keyword evidence="4" id="KW-1185">Reference proteome</keyword>
<dbReference type="STRING" id="675864.SAMN04489747_2552"/>
<organism evidence="3 4">
    <name type="scientific">Auraticoccus monumenti</name>
    <dbReference type="NCBI Taxonomy" id="675864"/>
    <lineage>
        <taxon>Bacteria</taxon>
        <taxon>Bacillati</taxon>
        <taxon>Actinomycetota</taxon>
        <taxon>Actinomycetes</taxon>
        <taxon>Propionibacteriales</taxon>
        <taxon>Propionibacteriaceae</taxon>
        <taxon>Auraticoccus</taxon>
    </lineage>
</organism>
<dbReference type="InterPro" id="IPR006680">
    <property type="entry name" value="Amidohydro-rel"/>
</dbReference>
<comment type="similarity">
    <text evidence="1">Belongs to the metallo-dependent hydrolases superfamily.</text>
</comment>
<dbReference type="PANTHER" id="PTHR43569:SF2">
    <property type="entry name" value="AMIDOHYDROLASE-RELATED DOMAIN-CONTAINING PROTEIN"/>
    <property type="match status" value="1"/>
</dbReference>
<dbReference type="AlphaFoldDB" id="A0A1G7A9H0"/>
<gene>
    <name evidence="3" type="ORF">SAMN04489747_2552</name>
</gene>
<dbReference type="Proteomes" id="UP000198546">
    <property type="component" value="Chromosome i"/>
</dbReference>
<evidence type="ECO:0000313" key="4">
    <source>
        <dbReference type="Proteomes" id="UP000198546"/>
    </source>
</evidence>
<sequence>MEVVDTHLHLWDPSVLDYPWLAGLGALEEPHRVERAAAAVPATASVVVQAESRPDQALAEVVWVEEQAAAGRPLGVDVVAVVAAAPVDSPGLADHLDRLAEHPLVTGVRRLLQAEPAGAVVGEAMADGLRLVGERGLTFDVCVRSDQLDEVTELVRRAPGTRCVLDHLGKPPLREPGSRESWARALETLAAASPDLVLKLSGLGAEADPDGPLAEQALWFLRRGVEVFGAGRCMIGSDWPVSAQGRGAGYDWTSWVALVREACAGASTEEWAAVSTGTARRTYLGGAA</sequence>
<accession>A0A1G7A9H0</accession>
<dbReference type="PANTHER" id="PTHR43569">
    <property type="entry name" value="AMIDOHYDROLASE"/>
    <property type="match status" value="1"/>
</dbReference>
<evidence type="ECO:0000256" key="1">
    <source>
        <dbReference type="ARBA" id="ARBA00038310"/>
    </source>
</evidence>
<dbReference type="OrthoDB" id="5450317at2"/>
<feature type="domain" description="Amidohydrolase-related" evidence="2">
    <location>
        <begin position="4"/>
        <end position="283"/>
    </location>
</feature>
<dbReference type="EMBL" id="LT629688">
    <property type="protein sequence ID" value="SDE11588.1"/>
    <property type="molecule type" value="Genomic_DNA"/>
</dbReference>
<dbReference type="RefSeq" id="WP_090594083.1">
    <property type="nucleotide sequence ID" value="NZ_LT629688.1"/>
</dbReference>
<dbReference type="InterPro" id="IPR032466">
    <property type="entry name" value="Metal_Hydrolase"/>
</dbReference>
<dbReference type="SUPFAM" id="SSF51556">
    <property type="entry name" value="Metallo-dependent hydrolases"/>
    <property type="match status" value="1"/>
</dbReference>
<evidence type="ECO:0000313" key="3">
    <source>
        <dbReference type="EMBL" id="SDE11588.1"/>
    </source>
</evidence>
<dbReference type="Gene3D" id="3.20.20.140">
    <property type="entry name" value="Metal-dependent hydrolases"/>
    <property type="match status" value="1"/>
</dbReference>
<evidence type="ECO:0000259" key="2">
    <source>
        <dbReference type="Pfam" id="PF04909"/>
    </source>
</evidence>
<proteinExistence type="inferred from homology"/>
<dbReference type="GO" id="GO:0016787">
    <property type="term" value="F:hydrolase activity"/>
    <property type="evidence" value="ECO:0007669"/>
    <property type="project" value="InterPro"/>
</dbReference>
<dbReference type="Pfam" id="PF04909">
    <property type="entry name" value="Amidohydro_2"/>
    <property type="match status" value="1"/>
</dbReference>
<dbReference type="InterPro" id="IPR052350">
    <property type="entry name" value="Metallo-dep_Lactonases"/>
</dbReference>
<name>A0A1G7A9H0_9ACTN</name>
<reference evidence="3 4" key="1">
    <citation type="submission" date="2016-10" db="EMBL/GenBank/DDBJ databases">
        <authorList>
            <person name="de Groot N.N."/>
        </authorList>
    </citation>
    <scope>NUCLEOTIDE SEQUENCE [LARGE SCALE GENOMIC DNA]</scope>
    <source>
        <strain evidence="3 4">MON 2.2</strain>
    </source>
</reference>